<name>A0A139N157_STRCR</name>
<dbReference type="SUPFAM" id="SSF53850">
    <property type="entry name" value="Periplasmic binding protein-like II"/>
    <property type="match status" value="1"/>
</dbReference>
<proteinExistence type="predicted"/>
<dbReference type="Pfam" id="PF01547">
    <property type="entry name" value="SBP_bac_1"/>
    <property type="match status" value="1"/>
</dbReference>
<evidence type="ECO:0000256" key="5">
    <source>
        <dbReference type="ARBA" id="ARBA00023288"/>
    </source>
</evidence>
<gene>
    <name evidence="7" type="ORF">SCRDD08_01300</name>
</gene>
<comment type="caution">
    <text evidence="7">The sequence shown here is derived from an EMBL/GenBank/DDBJ whole genome shotgun (WGS) entry which is preliminary data.</text>
</comment>
<dbReference type="STRING" id="45634.SCRDD08_01300"/>
<evidence type="ECO:0000256" key="4">
    <source>
        <dbReference type="ARBA" id="ARBA00023139"/>
    </source>
</evidence>
<dbReference type="InterPro" id="IPR006059">
    <property type="entry name" value="SBP"/>
</dbReference>
<dbReference type="Proteomes" id="UP000070377">
    <property type="component" value="Unassembled WGS sequence"/>
</dbReference>
<keyword evidence="3" id="KW-0472">Membrane</keyword>
<evidence type="ECO:0000256" key="2">
    <source>
        <dbReference type="ARBA" id="ARBA00022729"/>
    </source>
</evidence>
<dbReference type="InterPro" id="IPR050490">
    <property type="entry name" value="Bact_solute-bd_prot1"/>
</dbReference>
<keyword evidence="4" id="KW-0564">Palmitate</keyword>
<keyword evidence="2 6" id="KW-0732">Signal</keyword>
<organism evidence="7 8">
    <name type="scientific">Streptococcus cristatus</name>
    <dbReference type="NCBI Taxonomy" id="45634"/>
    <lineage>
        <taxon>Bacteria</taxon>
        <taxon>Bacillati</taxon>
        <taxon>Bacillota</taxon>
        <taxon>Bacilli</taxon>
        <taxon>Lactobacillales</taxon>
        <taxon>Streptococcaceae</taxon>
        <taxon>Streptococcus</taxon>
    </lineage>
</organism>
<dbReference type="AlphaFoldDB" id="A0A139N157"/>
<feature type="chain" id="PRO_5007488030" evidence="6">
    <location>
        <begin position="31"/>
        <end position="419"/>
    </location>
</feature>
<keyword evidence="1" id="KW-1003">Cell membrane</keyword>
<evidence type="ECO:0000313" key="7">
    <source>
        <dbReference type="EMBL" id="KXT69441.1"/>
    </source>
</evidence>
<dbReference type="PROSITE" id="PS51257">
    <property type="entry name" value="PROKAR_LIPOPROTEIN"/>
    <property type="match status" value="1"/>
</dbReference>
<evidence type="ECO:0000313" key="8">
    <source>
        <dbReference type="Proteomes" id="UP000070377"/>
    </source>
</evidence>
<evidence type="ECO:0000256" key="3">
    <source>
        <dbReference type="ARBA" id="ARBA00023136"/>
    </source>
</evidence>
<reference evidence="7 8" key="1">
    <citation type="submission" date="2016-01" db="EMBL/GenBank/DDBJ databases">
        <title>Highly variable Streptococcus oralis are common among viridans streptococci isolated from primates.</title>
        <authorList>
            <person name="Denapaite D."/>
            <person name="Rieger M."/>
            <person name="Koendgen S."/>
            <person name="Brueckner R."/>
            <person name="Ochigava I."/>
            <person name="Kappeler P."/>
            <person name="Maetz-Rensing K."/>
            <person name="Leendertz F."/>
            <person name="Hakenbeck R."/>
        </authorList>
    </citation>
    <scope>NUCLEOTIDE SEQUENCE [LARGE SCALE GENOMIC DNA]</scope>
    <source>
        <strain evidence="7 8">DD08</strain>
    </source>
</reference>
<dbReference type="PANTHER" id="PTHR43649:SF33">
    <property type="entry name" value="POLYGALACTURONAN_RHAMNOGALACTURONAN-BINDING PROTEIN YTCQ"/>
    <property type="match status" value="1"/>
</dbReference>
<sequence length="419" mass="46371">MKWYKKMSLAAITGLSLLGLSACSSQGESADGKVTIEYFNQKGEMVDTLREIAKDFEKENPNVHVKVVNVPNAGEVLKTRVLAGDVPDVVNIFPQSIELQEWAKAGYFEDLSDKDYIKRVKNHYADKYAIDGKIYNIPYTANAYGIYYNKDKFKELGLKVPETWEEFEELVDKIIAKGETPFAIAGADTWTLNGYHQLALATSTGGGKEANDYLRFSKPNAIKSSDSVLKDDFRLLDLFRKKGAMQTNWQGAGYTDVVGAFARGDALMTPNGSWAITAINAQDPKFNVGTFPFPGKQKGQSLTIGAGDLAWSISSSSKHKKEANDFVEYMSRPEVMQKYYDVDGSPTAIEGVKEAGSDAPLAGLAELAFTDRHLVWLAQDWTSESDFYTLTGNYITTGNKEDMTKALNAFFNPMKADVE</sequence>
<protein>
    <submittedName>
        <fullName evidence="7">Multiple sugar ABC transporter, substrate-binding protein</fullName>
    </submittedName>
</protein>
<evidence type="ECO:0000256" key="6">
    <source>
        <dbReference type="SAM" id="SignalP"/>
    </source>
</evidence>
<dbReference type="PATRIC" id="fig|45634.12.peg.1356"/>
<accession>A0A139N157</accession>
<dbReference type="Gene3D" id="3.40.190.10">
    <property type="entry name" value="Periplasmic binding protein-like II"/>
    <property type="match status" value="2"/>
</dbReference>
<dbReference type="RefSeq" id="WP_061422906.1">
    <property type="nucleotide sequence ID" value="NZ_KQ969062.1"/>
</dbReference>
<keyword evidence="5" id="KW-0449">Lipoprotein</keyword>
<evidence type="ECO:0000256" key="1">
    <source>
        <dbReference type="ARBA" id="ARBA00022475"/>
    </source>
</evidence>
<feature type="signal peptide" evidence="6">
    <location>
        <begin position="1"/>
        <end position="30"/>
    </location>
</feature>
<dbReference type="PANTHER" id="PTHR43649">
    <property type="entry name" value="ARABINOSE-BINDING PROTEIN-RELATED"/>
    <property type="match status" value="1"/>
</dbReference>
<dbReference type="EMBL" id="LQRD01000049">
    <property type="protein sequence ID" value="KXT69441.1"/>
    <property type="molecule type" value="Genomic_DNA"/>
</dbReference>